<dbReference type="Proteomes" id="UP000436027">
    <property type="component" value="Unassembled WGS sequence"/>
</dbReference>
<proteinExistence type="predicted"/>
<protein>
    <recommendedName>
        <fullName evidence="5">ABC transporter substrate-binding protein</fullName>
    </recommendedName>
</protein>
<dbReference type="Gene3D" id="3.40.190.10">
    <property type="entry name" value="Periplasmic binding protein-like II"/>
    <property type="match status" value="2"/>
</dbReference>
<name>A0AAD3ZXD9_MICMQ</name>
<comment type="caution">
    <text evidence="3">The sequence shown here is derived from an EMBL/GenBank/DDBJ whole genome shotgun (WGS) entry which is preliminary data.</text>
</comment>
<evidence type="ECO:0000256" key="1">
    <source>
        <dbReference type="ARBA" id="ARBA00022729"/>
    </source>
</evidence>
<feature type="chain" id="PRO_5042198444" description="ABC transporter substrate-binding protein" evidence="2">
    <location>
        <begin position="28"/>
        <end position="386"/>
    </location>
</feature>
<dbReference type="PANTHER" id="PTHR30006:SF2">
    <property type="entry name" value="ABC TRANSPORTER SUBSTRATE-BINDING PROTEIN"/>
    <property type="match status" value="1"/>
</dbReference>
<reference evidence="3 4" key="1">
    <citation type="submission" date="2019-09" db="EMBL/GenBank/DDBJ databases">
        <title>Whole genome sequencing of Microbacterium maritypicum.</title>
        <authorList>
            <person name="Lenchi N."/>
        </authorList>
    </citation>
    <scope>NUCLEOTIDE SEQUENCE [LARGE SCALE GENOMIC DNA]</scope>
    <source>
        <strain evidence="3 4">DSM 12512</strain>
    </source>
</reference>
<evidence type="ECO:0000256" key="2">
    <source>
        <dbReference type="SAM" id="SignalP"/>
    </source>
</evidence>
<accession>A0AAD3ZXD9</accession>
<dbReference type="PANTHER" id="PTHR30006">
    <property type="entry name" value="THIAMINE-BINDING PERIPLASMIC PROTEIN-RELATED"/>
    <property type="match status" value="1"/>
</dbReference>
<keyword evidence="1 2" id="KW-0732">Signal</keyword>
<evidence type="ECO:0008006" key="5">
    <source>
        <dbReference type="Google" id="ProtNLM"/>
    </source>
</evidence>
<dbReference type="AlphaFoldDB" id="A0AAD3ZXD9"/>
<dbReference type="RefSeq" id="WP_151487442.1">
    <property type="nucleotide sequence ID" value="NZ_BAAAIN010000005.1"/>
</dbReference>
<dbReference type="EMBL" id="WAAQ01000003">
    <property type="protein sequence ID" value="KAB1881614.1"/>
    <property type="molecule type" value="Genomic_DNA"/>
</dbReference>
<gene>
    <name evidence="3" type="ORF">F6W70_17290</name>
</gene>
<sequence length="386" mass="41328">MKRTLGAVAVTAVFALALTGCGTQSEAAGGDSALEGDAASAACDAVEIGAITRCENFYDDYWPEIDKQLDALYEEAKKADGGTLVIWDWYELSPDVIEQFNKRFPDIKVETRGLTYNLSSAIISAKATGSRNTDVVSGSITSMAAMYDEGFWEKVDWASFGVPEEYLTVGAPELMPDSINGTLIQYNTDKVTTVPETLDGLLAPEYKDKVSVAGYNAVVFAGYGMAEGEDKMVSLIGDLMSSGNLKLLEDQGAPLSSGDVPIALNQTLFNPNPALQVSPFEHAGVWAQFSGVNSDAKNKPGAALWTLWNAFDPDWITLRMTDERFASTQVPFAGLPAATFAESTGLMKTNSDALLLGLENGAETETQATRDDWQAMINAADKALNG</sequence>
<evidence type="ECO:0000313" key="4">
    <source>
        <dbReference type="Proteomes" id="UP000436027"/>
    </source>
</evidence>
<dbReference type="Pfam" id="PF13343">
    <property type="entry name" value="SBP_bac_6"/>
    <property type="match status" value="1"/>
</dbReference>
<feature type="signal peptide" evidence="2">
    <location>
        <begin position="1"/>
        <end position="27"/>
    </location>
</feature>
<evidence type="ECO:0000313" key="3">
    <source>
        <dbReference type="EMBL" id="KAB1881614.1"/>
    </source>
</evidence>
<dbReference type="PROSITE" id="PS51257">
    <property type="entry name" value="PROKAR_LIPOPROTEIN"/>
    <property type="match status" value="1"/>
</dbReference>
<dbReference type="SUPFAM" id="SSF53850">
    <property type="entry name" value="Periplasmic binding protein-like II"/>
    <property type="match status" value="1"/>
</dbReference>
<organism evidence="3 4">
    <name type="scientific">Microbacterium maritypicum</name>
    <name type="common">Microbacterium liquefaciens</name>
    <dbReference type="NCBI Taxonomy" id="33918"/>
    <lineage>
        <taxon>Bacteria</taxon>
        <taxon>Bacillati</taxon>
        <taxon>Actinomycetota</taxon>
        <taxon>Actinomycetes</taxon>
        <taxon>Micrococcales</taxon>
        <taxon>Microbacteriaceae</taxon>
        <taxon>Microbacterium</taxon>
    </lineage>
</organism>